<dbReference type="Pfam" id="PF24852">
    <property type="entry name" value="DUF7726"/>
    <property type="match status" value="1"/>
</dbReference>
<feature type="region of interest" description="Disordered" evidence="1">
    <location>
        <begin position="1"/>
        <end position="58"/>
    </location>
</feature>
<sequence length="176" mass="19875">MPPKRKSDARDEVEDEDVVAVPEAESSKPAPAKKARTTKTAGASSSKSKEKEKAEPKHWSEIVLEGEEDGHVPVYDDCNDIRRKIRELQKTPGFKVTHWLKEIGGINNNSMGRFMKDSGPNAGATNGTYVAAYKYFEKVRIAEGKKKTPKRLRNEDEHPNGFPLENRRRMWVLAAR</sequence>
<evidence type="ECO:0000313" key="4">
    <source>
        <dbReference type="Proteomes" id="UP000027195"/>
    </source>
</evidence>
<dbReference type="OrthoDB" id="2592504at2759"/>
<name>A0A067MWL6_BOTB1</name>
<feature type="domain" description="DUF7726" evidence="2">
    <location>
        <begin position="72"/>
        <end position="146"/>
    </location>
</feature>
<protein>
    <recommendedName>
        <fullName evidence="2">DUF7726 domain-containing protein</fullName>
    </recommendedName>
</protein>
<dbReference type="PANTHER" id="PTHR42339:SF1">
    <property type="entry name" value="HISTONE H1"/>
    <property type="match status" value="1"/>
</dbReference>
<dbReference type="Proteomes" id="UP000027195">
    <property type="component" value="Unassembled WGS sequence"/>
</dbReference>
<feature type="compositionally biased region" description="Basic and acidic residues" evidence="1">
    <location>
        <begin position="1"/>
        <end position="10"/>
    </location>
</feature>
<evidence type="ECO:0000259" key="2">
    <source>
        <dbReference type="Pfam" id="PF24852"/>
    </source>
</evidence>
<dbReference type="InterPro" id="IPR056143">
    <property type="entry name" value="DUF7726"/>
</dbReference>
<evidence type="ECO:0000256" key="1">
    <source>
        <dbReference type="SAM" id="MobiDB-lite"/>
    </source>
</evidence>
<dbReference type="EMBL" id="KL198018">
    <property type="protein sequence ID" value="KDQ20143.1"/>
    <property type="molecule type" value="Genomic_DNA"/>
</dbReference>
<gene>
    <name evidence="3" type="ORF">BOTBODRAFT_27553</name>
</gene>
<evidence type="ECO:0000313" key="3">
    <source>
        <dbReference type="EMBL" id="KDQ20143.1"/>
    </source>
</evidence>
<dbReference type="InParanoid" id="A0A067MWL6"/>
<keyword evidence="4" id="KW-1185">Reference proteome</keyword>
<organism evidence="3 4">
    <name type="scientific">Botryobasidium botryosum (strain FD-172 SS1)</name>
    <dbReference type="NCBI Taxonomy" id="930990"/>
    <lineage>
        <taxon>Eukaryota</taxon>
        <taxon>Fungi</taxon>
        <taxon>Dikarya</taxon>
        <taxon>Basidiomycota</taxon>
        <taxon>Agaricomycotina</taxon>
        <taxon>Agaricomycetes</taxon>
        <taxon>Cantharellales</taxon>
        <taxon>Botryobasidiaceae</taxon>
        <taxon>Botryobasidium</taxon>
    </lineage>
</organism>
<feature type="compositionally biased region" description="Low complexity" evidence="1">
    <location>
        <begin position="19"/>
        <end position="30"/>
    </location>
</feature>
<proteinExistence type="predicted"/>
<dbReference type="HOGENOM" id="CLU_116575_1_0_1"/>
<feature type="compositionally biased region" description="Basic and acidic residues" evidence="1">
    <location>
        <begin position="47"/>
        <end position="58"/>
    </location>
</feature>
<reference evidence="4" key="1">
    <citation type="journal article" date="2014" name="Proc. Natl. Acad. Sci. U.S.A.">
        <title>Extensive sampling of basidiomycete genomes demonstrates inadequacy of the white-rot/brown-rot paradigm for wood decay fungi.</title>
        <authorList>
            <person name="Riley R."/>
            <person name="Salamov A.A."/>
            <person name="Brown D.W."/>
            <person name="Nagy L.G."/>
            <person name="Floudas D."/>
            <person name="Held B.W."/>
            <person name="Levasseur A."/>
            <person name="Lombard V."/>
            <person name="Morin E."/>
            <person name="Otillar R."/>
            <person name="Lindquist E.A."/>
            <person name="Sun H."/>
            <person name="LaButti K.M."/>
            <person name="Schmutz J."/>
            <person name="Jabbour D."/>
            <person name="Luo H."/>
            <person name="Baker S.E."/>
            <person name="Pisabarro A.G."/>
            <person name="Walton J.D."/>
            <person name="Blanchette R.A."/>
            <person name="Henrissat B."/>
            <person name="Martin F."/>
            <person name="Cullen D."/>
            <person name="Hibbett D.S."/>
            <person name="Grigoriev I.V."/>
        </authorList>
    </citation>
    <scope>NUCLEOTIDE SEQUENCE [LARGE SCALE GENOMIC DNA]</scope>
    <source>
        <strain evidence="4">FD-172 SS1</strain>
    </source>
</reference>
<dbReference type="PANTHER" id="PTHR42339">
    <property type="entry name" value="HISTONE H1"/>
    <property type="match status" value="1"/>
</dbReference>
<dbReference type="AlphaFoldDB" id="A0A067MWL6"/>
<accession>A0A067MWL6</accession>